<feature type="domain" description="RagB/SusD" evidence="7">
    <location>
        <begin position="406"/>
        <end position="538"/>
    </location>
</feature>
<evidence type="ECO:0000259" key="7">
    <source>
        <dbReference type="Pfam" id="PF07980"/>
    </source>
</evidence>
<comment type="subcellular location">
    <subcellularLocation>
        <location evidence="1">Cell outer membrane</location>
    </subcellularLocation>
</comment>
<dbReference type="Gene3D" id="1.10.3780.10">
    <property type="entry name" value="SusD-like"/>
    <property type="match status" value="1"/>
</dbReference>
<feature type="signal peptide" evidence="6">
    <location>
        <begin position="1"/>
        <end position="21"/>
    </location>
</feature>
<dbReference type="InterPro" id="IPR012944">
    <property type="entry name" value="SusD_RagB_dom"/>
</dbReference>
<evidence type="ECO:0000256" key="1">
    <source>
        <dbReference type="ARBA" id="ARBA00004442"/>
    </source>
</evidence>
<keyword evidence="9" id="KW-1185">Reference proteome</keyword>
<dbReference type="Gene3D" id="1.25.40.10">
    <property type="entry name" value="Tetratricopeptide repeat domain"/>
    <property type="match status" value="1"/>
</dbReference>
<evidence type="ECO:0000256" key="3">
    <source>
        <dbReference type="ARBA" id="ARBA00022729"/>
    </source>
</evidence>
<dbReference type="EMBL" id="CP095049">
    <property type="protein sequence ID" value="UOQ50991.1"/>
    <property type="molecule type" value="Genomic_DNA"/>
</dbReference>
<dbReference type="Proteomes" id="UP000831785">
    <property type="component" value="Chromosome"/>
</dbReference>
<keyword evidence="5" id="KW-0998">Cell outer membrane</keyword>
<comment type="similarity">
    <text evidence="2">Belongs to the SusD family.</text>
</comment>
<dbReference type="Gene3D" id="1.25.40.390">
    <property type="match status" value="1"/>
</dbReference>
<gene>
    <name evidence="8" type="ORF">MUN80_14620</name>
</gene>
<dbReference type="SUPFAM" id="SSF48452">
    <property type="entry name" value="TPR-like"/>
    <property type="match status" value="1"/>
</dbReference>
<evidence type="ECO:0000256" key="6">
    <source>
        <dbReference type="SAM" id="SignalP"/>
    </source>
</evidence>
<protein>
    <submittedName>
        <fullName evidence="8">RagB/SusD family nutrient uptake outer membrane protein</fullName>
    </submittedName>
</protein>
<keyword evidence="3 6" id="KW-0732">Signal</keyword>
<name>A0ABY4F2U9_9BACT</name>
<keyword evidence="4" id="KW-0472">Membrane</keyword>
<dbReference type="CDD" id="cd08977">
    <property type="entry name" value="SusD"/>
    <property type="match status" value="1"/>
</dbReference>
<sequence>MKKTFVRRFATLAVASSLLGAATTSCVGDLDRNPFNEVTSDVVYSDPANYKPILAKLYAGLALSGQTGPSGKPDLSGVDEGFSNYIRQYWSIQELPTDEAVIAWGDDGLQDYHLMNWTANNPFIRSMYNRIFYQITACNEYIRETKDDKLSSRNITGASLENIKHYRAEARFLRALSYFHALDLFGRPPFADENEQIGNFTPRQISRAELFSYVEKELLAIDAELVNARQNEYARVDKAAAWMLLAKLYLNAEVYTGTSRYTDAVTYASKVIGAGYTLQTAATAKSSAYGRNFLADNNTSPELIFPVAFDGVSTKGYGGTTFIIHAGVGGDMPAAAFGIDGGWGGTRTTRALFNLFPDTAADRRGRFFTKGQKLDIDNLTEFKDGIGVVKFKNVKSDGVVGKDLVFPDTDFPMFRLADAYLMYAEAVLRGGTGGSRSKALEYVNELRTRAYAGSTSGNISDAQLTLDFILDERGRELHWEGHRRTDLIRFKKFTTNAYLWPWKGGVKEGRAVSDNLNVFPIPSTDLVANPNLTQNTGY</sequence>
<proteinExistence type="inferred from homology"/>
<dbReference type="PROSITE" id="PS51257">
    <property type="entry name" value="PROKAR_LIPOPROTEIN"/>
    <property type="match status" value="1"/>
</dbReference>
<evidence type="ECO:0000256" key="5">
    <source>
        <dbReference type="ARBA" id="ARBA00023237"/>
    </source>
</evidence>
<accession>A0ABY4F2U9</accession>
<dbReference type="InterPro" id="IPR011990">
    <property type="entry name" value="TPR-like_helical_dom_sf"/>
</dbReference>
<evidence type="ECO:0000313" key="8">
    <source>
        <dbReference type="EMBL" id="UOQ50991.1"/>
    </source>
</evidence>
<dbReference type="RefSeq" id="WP_244714085.1">
    <property type="nucleotide sequence ID" value="NZ_CP095049.1"/>
</dbReference>
<evidence type="ECO:0000256" key="4">
    <source>
        <dbReference type="ARBA" id="ARBA00023136"/>
    </source>
</evidence>
<evidence type="ECO:0000256" key="2">
    <source>
        <dbReference type="ARBA" id="ARBA00006275"/>
    </source>
</evidence>
<evidence type="ECO:0000313" key="9">
    <source>
        <dbReference type="Proteomes" id="UP000831785"/>
    </source>
</evidence>
<reference evidence="8 9" key="1">
    <citation type="submission" date="2022-04" db="EMBL/GenBank/DDBJ databases">
        <title>Hymenobacter sp. isolated from the air.</title>
        <authorList>
            <person name="Won M."/>
            <person name="Lee C.-M."/>
            <person name="Woen H.-Y."/>
            <person name="Kwon S.-W."/>
        </authorList>
    </citation>
    <scope>NUCLEOTIDE SEQUENCE [LARGE SCALE GENOMIC DNA]</scope>
    <source>
        <strain evidence="9">5116 S-27</strain>
    </source>
</reference>
<dbReference type="Pfam" id="PF07980">
    <property type="entry name" value="SusD_RagB"/>
    <property type="match status" value="1"/>
</dbReference>
<organism evidence="8 9">
    <name type="scientific">Hymenobacter cellulosivorans</name>
    <dbReference type="NCBI Taxonomy" id="2932249"/>
    <lineage>
        <taxon>Bacteria</taxon>
        <taxon>Pseudomonadati</taxon>
        <taxon>Bacteroidota</taxon>
        <taxon>Cytophagia</taxon>
        <taxon>Cytophagales</taxon>
        <taxon>Hymenobacteraceae</taxon>
        <taxon>Hymenobacter</taxon>
    </lineage>
</organism>
<feature type="chain" id="PRO_5047390065" evidence="6">
    <location>
        <begin position="22"/>
        <end position="538"/>
    </location>
</feature>